<keyword evidence="3" id="KW-0815">Transposition</keyword>
<evidence type="ECO:0000313" key="7">
    <source>
        <dbReference type="Proteomes" id="UP000034852"/>
    </source>
</evidence>
<dbReference type="Pfam" id="PF00872">
    <property type="entry name" value="Transposase_mut"/>
    <property type="match status" value="1"/>
</dbReference>
<keyword evidence="4" id="KW-0238">DNA-binding</keyword>
<dbReference type="AlphaFoldDB" id="A0A0G0JHI5"/>
<name>A0A0G0JHI5_9BACT</name>
<reference evidence="6" key="1">
    <citation type="journal article" date="2015" name="Nature">
        <title>rRNA introns, odd ribosomes, and small enigmatic genomes across a large radiation of phyla.</title>
        <authorList>
            <person name="Brown C.T."/>
            <person name="Hug L.A."/>
            <person name="Thomas B.C."/>
            <person name="Sharon I."/>
            <person name="Castelle C.J."/>
            <person name="Singh A."/>
            <person name="Wilkins M.J."/>
            <person name="Williams K.H."/>
            <person name="Banfield J.F."/>
        </authorList>
    </citation>
    <scope>NUCLEOTIDE SEQUENCE [LARGE SCALE GENOMIC DNA]</scope>
</reference>
<evidence type="ECO:0000256" key="3">
    <source>
        <dbReference type="ARBA" id="ARBA00022578"/>
    </source>
</evidence>
<dbReference type="GO" id="GO:0006313">
    <property type="term" value="P:DNA transposition"/>
    <property type="evidence" value="ECO:0007669"/>
    <property type="project" value="InterPro"/>
</dbReference>
<gene>
    <name evidence="6" type="ORF">US52_C0004G0005</name>
</gene>
<protein>
    <recommendedName>
        <fullName evidence="8">Transposase</fullName>
    </recommendedName>
</protein>
<dbReference type="Proteomes" id="UP000034852">
    <property type="component" value="Unassembled WGS sequence"/>
</dbReference>
<sequence>MTDKEVLVRYLEGTPIRKLALQLRTSKSRIQRIIYKTLKQVPNSNHVSELVCKYFCGVLIVDGKYLHVKGHEKKIPLLWGIDYQSHDILVHQLAPSENYQAYFLFFKQLKILNYPLRTLVCDECESLIFAAQFHYPKVKVQICTNHYKEGIRRMLKSRTTPEHEHFIKQIECLFRQKTLGLYCRYARKLLREHSDNELYRKILFDLNKKHEYLIRWLIDKKVPSTSNLIELYNSHLEARVRSMKGFESFYHAELWLNAYVMNRRLSRFSDCSRKFKHLNGKCSLSFTAMENAPKISLLKRV</sequence>
<evidence type="ECO:0000256" key="5">
    <source>
        <dbReference type="ARBA" id="ARBA00023172"/>
    </source>
</evidence>
<comment type="similarity">
    <text evidence="2">Belongs to the transposase mutator family.</text>
</comment>
<dbReference type="GO" id="GO:0004803">
    <property type="term" value="F:transposase activity"/>
    <property type="evidence" value="ECO:0007669"/>
    <property type="project" value="InterPro"/>
</dbReference>
<keyword evidence="5" id="KW-0233">DNA recombination</keyword>
<accession>A0A0G0JHI5</accession>
<evidence type="ECO:0000256" key="1">
    <source>
        <dbReference type="ARBA" id="ARBA00002190"/>
    </source>
</evidence>
<organism evidence="6 7">
    <name type="scientific">candidate division WS6 bacterium GW2011_GWA2_37_6</name>
    <dbReference type="NCBI Taxonomy" id="1619087"/>
    <lineage>
        <taxon>Bacteria</taxon>
        <taxon>Candidatus Dojkabacteria</taxon>
    </lineage>
</organism>
<dbReference type="InterPro" id="IPR001207">
    <property type="entry name" value="Transposase_mutator"/>
</dbReference>
<evidence type="ECO:0000313" key="6">
    <source>
        <dbReference type="EMBL" id="KKQ36239.1"/>
    </source>
</evidence>
<evidence type="ECO:0000256" key="2">
    <source>
        <dbReference type="ARBA" id="ARBA00010961"/>
    </source>
</evidence>
<dbReference type="GO" id="GO:0003677">
    <property type="term" value="F:DNA binding"/>
    <property type="evidence" value="ECO:0007669"/>
    <property type="project" value="UniProtKB-KW"/>
</dbReference>
<comment type="caution">
    <text evidence="6">The sequence shown here is derived from an EMBL/GenBank/DDBJ whole genome shotgun (WGS) entry which is preliminary data.</text>
</comment>
<dbReference type="EMBL" id="LBTH01000004">
    <property type="protein sequence ID" value="KKQ36239.1"/>
    <property type="molecule type" value="Genomic_DNA"/>
</dbReference>
<proteinExistence type="inferred from homology"/>
<comment type="function">
    <text evidence="1">Required for the transposition of the insertion element.</text>
</comment>
<evidence type="ECO:0008006" key="8">
    <source>
        <dbReference type="Google" id="ProtNLM"/>
    </source>
</evidence>
<evidence type="ECO:0000256" key="4">
    <source>
        <dbReference type="ARBA" id="ARBA00023125"/>
    </source>
</evidence>